<dbReference type="Proteomes" id="UP000620596">
    <property type="component" value="Unassembled WGS sequence"/>
</dbReference>
<evidence type="ECO:0000313" key="1">
    <source>
        <dbReference type="EMBL" id="GGA91932.1"/>
    </source>
</evidence>
<accession>A0A916SBV8</accession>
<dbReference type="Pfam" id="PF06299">
    <property type="entry name" value="DUF1045"/>
    <property type="match status" value="1"/>
</dbReference>
<dbReference type="EMBL" id="BMIG01000003">
    <property type="protein sequence ID" value="GGA91932.1"/>
    <property type="molecule type" value="Genomic_DNA"/>
</dbReference>
<dbReference type="InterPro" id="IPR009389">
    <property type="entry name" value="DUF1045"/>
</dbReference>
<sequence length="231" mass="25318">MSARYAIYFSPAKHSAWWTFGAHWLGRDEHGDTERPQPEALGISPAELTGITAEPRRYGFHATLKAPFHLSAGHDEADVVARLGRLAQTLASVTLGPLKLANLGNFMALVPEAAPEGLQSLAAACVTDLDDLRAPLSEAELARRQSAGLDARERELLALHGYPHVLERFRFHMTLTGPVDMAAAERVSEVLARDVACLNLEAPLTLDRLCLFVERKPGAPFQRVIDIRLRA</sequence>
<evidence type="ECO:0008006" key="3">
    <source>
        <dbReference type="Google" id="ProtNLM"/>
    </source>
</evidence>
<proteinExistence type="predicted"/>
<dbReference type="PIRSF" id="PIRSF033328">
    <property type="entry name" value="Phest_Mll4975"/>
    <property type="match status" value="1"/>
</dbReference>
<evidence type="ECO:0000313" key="2">
    <source>
        <dbReference type="Proteomes" id="UP000620596"/>
    </source>
</evidence>
<dbReference type="RefSeq" id="WP_188707355.1">
    <property type="nucleotide sequence ID" value="NZ_BMIG01000003.1"/>
</dbReference>
<name>A0A916SBV8_9BURK</name>
<comment type="caution">
    <text evidence="1">The sequence shown here is derived from an EMBL/GenBank/DDBJ whole genome shotgun (WGS) entry which is preliminary data.</text>
</comment>
<organism evidence="1 2">
    <name type="scientific">Polaromonas eurypsychrophila</name>
    <dbReference type="NCBI Taxonomy" id="1614635"/>
    <lineage>
        <taxon>Bacteria</taxon>
        <taxon>Pseudomonadati</taxon>
        <taxon>Pseudomonadota</taxon>
        <taxon>Betaproteobacteria</taxon>
        <taxon>Burkholderiales</taxon>
        <taxon>Comamonadaceae</taxon>
        <taxon>Polaromonas</taxon>
    </lineage>
</organism>
<keyword evidence="2" id="KW-1185">Reference proteome</keyword>
<dbReference type="NCBIfam" id="TIGR03223">
    <property type="entry name" value="Phn_opern_protn"/>
    <property type="match status" value="1"/>
</dbReference>
<protein>
    <recommendedName>
        <fullName evidence="3">Phosphonate metabolism protein</fullName>
    </recommendedName>
</protein>
<reference evidence="1" key="2">
    <citation type="submission" date="2020-09" db="EMBL/GenBank/DDBJ databases">
        <authorList>
            <person name="Sun Q."/>
            <person name="Zhou Y."/>
        </authorList>
    </citation>
    <scope>NUCLEOTIDE SEQUENCE</scope>
    <source>
        <strain evidence="1">CGMCC 1.15322</strain>
    </source>
</reference>
<dbReference type="AlphaFoldDB" id="A0A916SBV8"/>
<gene>
    <name evidence="1" type="ORF">GCM10011496_11120</name>
</gene>
<reference evidence="1" key="1">
    <citation type="journal article" date="2014" name="Int. J. Syst. Evol. Microbiol.">
        <title>Complete genome sequence of Corynebacterium casei LMG S-19264T (=DSM 44701T), isolated from a smear-ripened cheese.</title>
        <authorList>
            <consortium name="US DOE Joint Genome Institute (JGI-PGF)"/>
            <person name="Walter F."/>
            <person name="Albersmeier A."/>
            <person name="Kalinowski J."/>
            <person name="Ruckert C."/>
        </authorList>
    </citation>
    <scope>NUCLEOTIDE SEQUENCE</scope>
    <source>
        <strain evidence="1">CGMCC 1.15322</strain>
    </source>
</reference>